<comment type="caution">
    <text evidence="5">The sequence shown here is derived from an EMBL/GenBank/DDBJ whole genome shotgun (WGS) entry which is preliminary data.</text>
</comment>
<keyword evidence="2 3" id="KW-0808">Transferase</keyword>
<dbReference type="Gene3D" id="3.40.47.10">
    <property type="match status" value="1"/>
</dbReference>
<organism evidence="5 6">
    <name type="scientific">Streptomyces albiaxialis</name>
    <dbReference type="NCBI Taxonomy" id="329523"/>
    <lineage>
        <taxon>Bacteria</taxon>
        <taxon>Bacillati</taxon>
        <taxon>Actinomycetota</taxon>
        <taxon>Actinomycetes</taxon>
        <taxon>Kitasatosporales</taxon>
        <taxon>Streptomycetaceae</taxon>
        <taxon>Streptomyces</taxon>
    </lineage>
</organism>
<dbReference type="CDD" id="cd00834">
    <property type="entry name" value="KAS_I_II"/>
    <property type="match status" value="1"/>
</dbReference>
<dbReference type="PANTHER" id="PTHR11712:SF347">
    <property type="entry name" value="BETA KETOACYL-ACYL CARRIER PROTEIN SYNTHASE"/>
    <property type="match status" value="1"/>
</dbReference>
<name>A0ABP5HUI3_9ACTN</name>
<comment type="similarity">
    <text evidence="1 3">Belongs to the thiolase-like superfamily. Beta-ketoacyl-ACP synthases family.</text>
</comment>
<dbReference type="InterPro" id="IPR016039">
    <property type="entry name" value="Thiolase-like"/>
</dbReference>
<evidence type="ECO:0000313" key="6">
    <source>
        <dbReference type="Proteomes" id="UP001500016"/>
    </source>
</evidence>
<dbReference type="InterPro" id="IPR020841">
    <property type="entry name" value="PKS_Beta-ketoAc_synthase_dom"/>
</dbReference>
<proteinExistence type="inferred from homology"/>
<dbReference type="SMART" id="SM00825">
    <property type="entry name" value="PKS_KS"/>
    <property type="match status" value="1"/>
</dbReference>
<dbReference type="SUPFAM" id="SSF53901">
    <property type="entry name" value="Thiolase-like"/>
    <property type="match status" value="2"/>
</dbReference>
<dbReference type="EMBL" id="BAAAPE010000013">
    <property type="protein sequence ID" value="GAA2086274.1"/>
    <property type="molecule type" value="Genomic_DNA"/>
</dbReference>
<sequence>MAGSDGSRARTSPARTRADDVAVTGLGLVSAAGIGAEETWQRVTTTTSPSHVGPHENLRDLPCDFAYTVAGLDIDRWMDVAASRVLAPFARFAVVAAHQAVTDAGLDPEAWEGGRVAVVIGSSHGGITYHDEQQRVLAERGPRRVAPSMASAITVNSAAGAVCRALGATGPGLGISTACASGTDAIGTGLQLLRAGVCDVAVVGGAEAPCSRPLIASGCQMRAMSRRRDEPAAAMRPFDADRDGFVVGEGAGLLVLERGDHARARGAAPRAWLRGYAATNDAHSPVAPSPEGEGLEQALRSALRAADVAPAEVGHVNAHGTSTVLNDTIESAVLHRVCGEGPLVTSTKAMTGHTLGASGGIETALTVLALQHRSVPPTVNLEALDPRIAVEVVAKEARPARLECAVKTSSGFGGHNAALVLTTA</sequence>
<accession>A0ABP5HUI3</accession>
<dbReference type="InterPro" id="IPR014030">
    <property type="entry name" value="Ketoacyl_synth_N"/>
</dbReference>
<evidence type="ECO:0000256" key="3">
    <source>
        <dbReference type="RuleBase" id="RU003694"/>
    </source>
</evidence>
<dbReference type="InterPro" id="IPR000794">
    <property type="entry name" value="Beta-ketoacyl_synthase"/>
</dbReference>
<evidence type="ECO:0000313" key="5">
    <source>
        <dbReference type="EMBL" id="GAA2086274.1"/>
    </source>
</evidence>
<evidence type="ECO:0000259" key="4">
    <source>
        <dbReference type="PROSITE" id="PS52004"/>
    </source>
</evidence>
<protein>
    <submittedName>
        <fullName evidence="5">Beta-ketoacyl-[acyl-carrier-protein] synthase family protein</fullName>
    </submittedName>
</protein>
<dbReference type="Pfam" id="PF00109">
    <property type="entry name" value="ketoacyl-synt"/>
    <property type="match status" value="1"/>
</dbReference>
<dbReference type="NCBIfam" id="NF005589">
    <property type="entry name" value="PRK07314.1"/>
    <property type="match status" value="1"/>
</dbReference>
<dbReference type="PROSITE" id="PS52004">
    <property type="entry name" value="KS3_2"/>
    <property type="match status" value="1"/>
</dbReference>
<dbReference type="InterPro" id="IPR014031">
    <property type="entry name" value="Ketoacyl_synth_C"/>
</dbReference>
<dbReference type="RefSeq" id="WP_344531396.1">
    <property type="nucleotide sequence ID" value="NZ_BAAAPE010000013.1"/>
</dbReference>
<reference evidence="6" key="1">
    <citation type="journal article" date="2019" name="Int. J. Syst. Evol. Microbiol.">
        <title>The Global Catalogue of Microorganisms (GCM) 10K type strain sequencing project: providing services to taxonomists for standard genome sequencing and annotation.</title>
        <authorList>
            <consortium name="The Broad Institute Genomics Platform"/>
            <consortium name="The Broad Institute Genome Sequencing Center for Infectious Disease"/>
            <person name="Wu L."/>
            <person name="Ma J."/>
        </authorList>
    </citation>
    <scope>NUCLEOTIDE SEQUENCE [LARGE SCALE GENOMIC DNA]</scope>
    <source>
        <strain evidence="6">JCM 15478</strain>
    </source>
</reference>
<dbReference type="Proteomes" id="UP001500016">
    <property type="component" value="Unassembled WGS sequence"/>
</dbReference>
<evidence type="ECO:0000256" key="2">
    <source>
        <dbReference type="ARBA" id="ARBA00022679"/>
    </source>
</evidence>
<dbReference type="Pfam" id="PF02801">
    <property type="entry name" value="Ketoacyl-synt_C"/>
    <property type="match status" value="1"/>
</dbReference>
<dbReference type="PANTHER" id="PTHR11712">
    <property type="entry name" value="POLYKETIDE SYNTHASE-RELATED"/>
    <property type="match status" value="1"/>
</dbReference>
<keyword evidence="6" id="KW-1185">Reference proteome</keyword>
<gene>
    <name evidence="5" type="ORF">GCM10009801_48610</name>
</gene>
<evidence type="ECO:0000256" key="1">
    <source>
        <dbReference type="ARBA" id="ARBA00008467"/>
    </source>
</evidence>
<feature type="domain" description="Ketosynthase family 3 (KS3)" evidence="4">
    <location>
        <begin position="18"/>
        <end position="423"/>
    </location>
</feature>